<dbReference type="InterPro" id="IPR012340">
    <property type="entry name" value="NA-bd_OB-fold"/>
</dbReference>
<dbReference type="Pfam" id="PF00436">
    <property type="entry name" value="SSB"/>
    <property type="match status" value="1"/>
</dbReference>
<name>A0A9Q1GWV4_9CARY</name>
<reference evidence="2" key="1">
    <citation type="submission" date="2022-04" db="EMBL/GenBank/DDBJ databases">
        <title>Carnegiea gigantea Genome sequencing and assembly v2.</title>
        <authorList>
            <person name="Copetti D."/>
            <person name="Sanderson M.J."/>
            <person name="Burquez A."/>
            <person name="Wojciechowski M.F."/>
        </authorList>
    </citation>
    <scope>NUCLEOTIDE SEQUENCE</scope>
    <source>
        <strain evidence="2">SGP5-SGP5p</strain>
        <tissue evidence="2">Aerial part</tissue>
    </source>
</reference>
<dbReference type="PANTHER" id="PTHR10302:SF13">
    <property type="entry name" value="SINGLE-STRANDED DNA-BINDING PROTEIN, MITOCHONDRIAL"/>
    <property type="match status" value="1"/>
</dbReference>
<dbReference type="GO" id="GO:0042645">
    <property type="term" value="C:mitochondrial nucleoid"/>
    <property type="evidence" value="ECO:0007669"/>
    <property type="project" value="TreeGrafter"/>
</dbReference>
<proteinExistence type="predicted"/>
<evidence type="ECO:0000313" key="3">
    <source>
        <dbReference type="Proteomes" id="UP001153076"/>
    </source>
</evidence>
<organism evidence="2 3">
    <name type="scientific">Carnegiea gigantea</name>
    <dbReference type="NCBI Taxonomy" id="171969"/>
    <lineage>
        <taxon>Eukaryota</taxon>
        <taxon>Viridiplantae</taxon>
        <taxon>Streptophyta</taxon>
        <taxon>Embryophyta</taxon>
        <taxon>Tracheophyta</taxon>
        <taxon>Spermatophyta</taxon>
        <taxon>Magnoliopsida</taxon>
        <taxon>eudicotyledons</taxon>
        <taxon>Gunneridae</taxon>
        <taxon>Pentapetalae</taxon>
        <taxon>Caryophyllales</taxon>
        <taxon>Cactineae</taxon>
        <taxon>Cactaceae</taxon>
        <taxon>Cactoideae</taxon>
        <taxon>Echinocereeae</taxon>
        <taxon>Carnegiea</taxon>
    </lineage>
</organism>
<dbReference type="SUPFAM" id="SSF50249">
    <property type="entry name" value="Nucleic acid-binding proteins"/>
    <property type="match status" value="1"/>
</dbReference>
<protein>
    <recommendedName>
        <fullName evidence="4">Single-stranded DNA-binding protein, mitochondrial</fullName>
    </recommendedName>
</protein>
<dbReference type="GO" id="GO:0006264">
    <property type="term" value="P:mitochondrial DNA replication"/>
    <property type="evidence" value="ECO:0007669"/>
    <property type="project" value="TreeGrafter"/>
</dbReference>
<sequence length="239" mass="26524">MSSVAARIVKQFISSARPSSALVWDPKVSYSTASFDADNDGGRSSEVEDLHDDIIPEKQKVSPQGVDPRRGWNFRGVHKILTHILNKAIICGKVRQAPVQKLLRNGRTLTILNVGTGGMWDHRILGAKDLPKPAQWHRVVVHNEALEAEGEGKEHIGVELEGREGEDENSSVYVEGDIELRVYNKGVTGETVKLPEICVRHDGYTTEQYHMTPNLNLMCTFKLQACSKQVGFVNDTLLA</sequence>
<dbReference type="Proteomes" id="UP001153076">
    <property type="component" value="Unassembled WGS sequence"/>
</dbReference>
<dbReference type="Gene3D" id="2.40.50.140">
    <property type="entry name" value="Nucleic acid-binding proteins"/>
    <property type="match status" value="1"/>
</dbReference>
<dbReference type="AlphaFoldDB" id="A0A9Q1GWV4"/>
<dbReference type="GO" id="GO:0003697">
    <property type="term" value="F:single-stranded DNA binding"/>
    <property type="evidence" value="ECO:0007669"/>
    <property type="project" value="InterPro"/>
</dbReference>
<comment type="caution">
    <text evidence="2">The sequence shown here is derived from an EMBL/GenBank/DDBJ whole genome shotgun (WGS) entry which is preliminary data.</text>
</comment>
<dbReference type="InterPro" id="IPR000424">
    <property type="entry name" value="Primosome_PriB/ssb"/>
</dbReference>
<evidence type="ECO:0008006" key="4">
    <source>
        <dbReference type="Google" id="ProtNLM"/>
    </source>
</evidence>
<evidence type="ECO:0000256" key="1">
    <source>
        <dbReference type="ARBA" id="ARBA00023125"/>
    </source>
</evidence>
<gene>
    <name evidence="2" type="ORF">Cgig2_018053</name>
</gene>
<dbReference type="EMBL" id="JAKOGI010001265">
    <property type="protein sequence ID" value="KAJ8426585.1"/>
    <property type="molecule type" value="Genomic_DNA"/>
</dbReference>
<dbReference type="OrthoDB" id="1078367at2759"/>
<dbReference type="InterPro" id="IPR011344">
    <property type="entry name" value="ssDNA-bd"/>
</dbReference>
<evidence type="ECO:0000313" key="2">
    <source>
        <dbReference type="EMBL" id="KAJ8426585.1"/>
    </source>
</evidence>
<accession>A0A9Q1GWV4</accession>
<keyword evidence="3" id="KW-1185">Reference proteome</keyword>
<keyword evidence="1" id="KW-0238">DNA-binding</keyword>
<dbReference type="PANTHER" id="PTHR10302">
    <property type="entry name" value="SINGLE-STRANDED DNA-BINDING PROTEIN"/>
    <property type="match status" value="1"/>
</dbReference>